<gene>
    <name evidence="1" type="ORF">FVD38_13640</name>
</gene>
<dbReference type="AlphaFoldDB" id="A0A5C7FV60"/>
<comment type="caution">
    <text evidence="1">The sequence shown here is derived from an EMBL/GenBank/DDBJ whole genome shotgun (WGS) entry which is preliminary data.</text>
</comment>
<name>A0A5C7FV60_9BURK</name>
<proteinExistence type="predicted"/>
<accession>A0A5C7FV60</accession>
<dbReference type="Proteomes" id="UP000321413">
    <property type="component" value="Unassembled WGS sequence"/>
</dbReference>
<organism evidence="1 2">
    <name type="scientific">Massilia arenae</name>
    <dbReference type="NCBI Taxonomy" id="2603288"/>
    <lineage>
        <taxon>Bacteria</taxon>
        <taxon>Pseudomonadati</taxon>
        <taxon>Pseudomonadota</taxon>
        <taxon>Betaproteobacteria</taxon>
        <taxon>Burkholderiales</taxon>
        <taxon>Oxalobacteraceae</taxon>
        <taxon>Telluria group</taxon>
        <taxon>Massilia</taxon>
    </lineage>
</organism>
<keyword evidence="2" id="KW-1185">Reference proteome</keyword>
<evidence type="ECO:0000313" key="2">
    <source>
        <dbReference type="Proteomes" id="UP000321413"/>
    </source>
</evidence>
<reference evidence="1 2" key="1">
    <citation type="submission" date="2019-08" db="EMBL/GenBank/DDBJ databases">
        <title>Massilia golmudensis sp. nov., isolated from sand in the Qinghai-Tibetan Plateau.</title>
        <authorList>
            <person name="Zhang B."/>
        </authorList>
    </citation>
    <scope>NUCLEOTIDE SEQUENCE [LARGE SCALE GENOMIC DNA]</scope>
    <source>
        <strain evidence="1 2">GEM5</strain>
    </source>
</reference>
<sequence>MNTSAVVSFSFPDKTGLLKDLPEDVKTAFDVDAQGVGSFTGLSYTVPAHTRGTLTAKIQTLAMTSNDVATLNELVMSMLSATQRNEVKEHEETNVSANISVWSIFGGGASASYSKTKDTMHSMGLTDEQITIIVNKMMDIAINMSTVELNFEIDNTDNDYSVSGDLQLYTISGTIKTDKGTAEYRMLADRGTAGSDSSAKANGNIISLK</sequence>
<evidence type="ECO:0000313" key="1">
    <source>
        <dbReference type="EMBL" id="TXF99225.1"/>
    </source>
</evidence>
<dbReference type="EMBL" id="VPFD01000014">
    <property type="protein sequence ID" value="TXF99225.1"/>
    <property type="molecule type" value="Genomic_DNA"/>
</dbReference>
<dbReference type="RefSeq" id="WP_147935302.1">
    <property type="nucleotide sequence ID" value="NZ_VPFD01000014.1"/>
</dbReference>
<protein>
    <submittedName>
        <fullName evidence="1">Uncharacterized protein</fullName>
    </submittedName>
</protein>